<keyword evidence="3" id="KW-0539">Nucleus</keyword>
<organism evidence="6 7">
    <name type="scientific">Dimorphilus gyrociliatus</name>
    <dbReference type="NCBI Taxonomy" id="2664684"/>
    <lineage>
        <taxon>Eukaryota</taxon>
        <taxon>Metazoa</taxon>
        <taxon>Spiralia</taxon>
        <taxon>Lophotrochozoa</taxon>
        <taxon>Annelida</taxon>
        <taxon>Polychaeta</taxon>
        <taxon>Polychaeta incertae sedis</taxon>
        <taxon>Dinophilidae</taxon>
        <taxon>Dimorphilus</taxon>
    </lineage>
</organism>
<evidence type="ECO:0000256" key="1">
    <source>
        <dbReference type="ARBA" id="ARBA00004123"/>
    </source>
</evidence>
<dbReference type="InterPro" id="IPR012890">
    <property type="entry name" value="GCFC2-like"/>
</dbReference>
<feature type="compositionally biased region" description="Polar residues" evidence="4">
    <location>
        <begin position="259"/>
        <end position="273"/>
    </location>
</feature>
<name>A0A7I8W930_9ANNE</name>
<feature type="compositionally biased region" description="Basic residues" evidence="4">
    <location>
        <begin position="73"/>
        <end position="93"/>
    </location>
</feature>
<feature type="region of interest" description="Disordered" evidence="4">
    <location>
        <begin position="1"/>
        <end position="132"/>
    </location>
</feature>
<evidence type="ECO:0000256" key="4">
    <source>
        <dbReference type="SAM" id="MobiDB-lite"/>
    </source>
</evidence>
<dbReference type="GO" id="GO:0005634">
    <property type="term" value="C:nucleus"/>
    <property type="evidence" value="ECO:0007669"/>
    <property type="project" value="UniProtKB-SubCell"/>
</dbReference>
<comment type="caution">
    <text evidence="6">The sequence shown here is derived from an EMBL/GenBank/DDBJ whole genome shotgun (WGS) entry which is preliminary data.</text>
</comment>
<proteinExistence type="inferred from homology"/>
<evidence type="ECO:0000259" key="5">
    <source>
        <dbReference type="Pfam" id="PF07842"/>
    </source>
</evidence>
<feature type="domain" description="GCF C-terminal" evidence="5">
    <location>
        <begin position="480"/>
        <end position="537"/>
    </location>
</feature>
<dbReference type="PANTHER" id="PTHR12214:SF0">
    <property type="entry name" value="LD29489P"/>
    <property type="match status" value="1"/>
</dbReference>
<dbReference type="Pfam" id="PF07842">
    <property type="entry name" value="GCFC"/>
    <property type="match status" value="2"/>
</dbReference>
<dbReference type="InterPro" id="IPR022783">
    <property type="entry name" value="GCFC_dom"/>
</dbReference>
<dbReference type="OrthoDB" id="429427at2759"/>
<feature type="compositionally biased region" description="Basic residues" evidence="4">
    <location>
        <begin position="1"/>
        <end position="13"/>
    </location>
</feature>
<dbReference type="AlphaFoldDB" id="A0A7I8W930"/>
<feature type="domain" description="GCF C-terminal" evidence="5">
    <location>
        <begin position="555"/>
        <end position="683"/>
    </location>
</feature>
<dbReference type="PANTHER" id="PTHR12214">
    <property type="entry name" value="GC-RICH SEQUENCE DNA-BINDING FACTOR"/>
    <property type="match status" value="1"/>
</dbReference>
<dbReference type="Proteomes" id="UP000549394">
    <property type="component" value="Unassembled WGS sequence"/>
</dbReference>
<gene>
    <name evidence="6" type="ORF">DGYR_LOCUS12134</name>
</gene>
<comment type="subcellular location">
    <subcellularLocation>
        <location evidence="1">Nucleus</location>
    </subcellularLocation>
</comment>
<dbReference type="GO" id="GO:0003677">
    <property type="term" value="F:DNA binding"/>
    <property type="evidence" value="ECO:0007669"/>
    <property type="project" value="InterPro"/>
</dbReference>
<feature type="region of interest" description="Disordered" evidence="4">
    <location>
        <begin position="249"/>
        <end position="273"/>
    </location>
</feature>
<evidence type="ECO:0000313" key="6">
    <source>
        <dbReference type="EMBL" id="CAD5124619.1"/>
    </source>
</evidence>
<keyword evidence="7" id="KW-1185">Reference proteome</keyword>
<feature type="compositionally biased region" description="Basic and acidic residues" evidence="4">
    <location>
        <begin position="402"/>
        <end position="417"/>
    </location>
</feature>
<feature type="compositionally biased region" description="Basic and acidic residues" evidence="4">
    <location>
        <begin position="42"/>
        <end position="51"/>
    </location>
</feature>
<sequence length="784" mass="91432">MFKKPKRNFRGRRKSQDDDEDTENRVIPKTKTEDPEEEGNGEENKPEEILETKGPVISFSIDDEADTEEFKVKKSSQSRRMARKHKREKKDKKKQLIENETKTNIWLQQVGEVAEETSCAPTPRTPSPIVEHEEDEIDDAGTIPDATFIHNAKKKRQLARERGDYIPVEKEEPDDKCGRLIREDENDASEDEERIKFHAEKDFELERREISNTIMAAEHENEETESWEDQQIRKAVNVAPLKRRPIINVSDDEDVPSPLRNSKTSENILGNRPTFKNTENLREISVEAIRLKIAQRLESMSSVHSGHVQERNSLCERLKDVKLSMDETSDISPKLEKDFEFYQETRAYVQDLIECLQEKFPKIVHLEESYLKLYAQRAAKLSKRRQLDINDESLEYGPAGKQHTEEESISRSTEREARRKRRRQNRLRLNIVDHFEGTSTDEEMISGEYSKFEADKTHISTEASRLFEDVDDEYCDIRLISKRFENWSLEQPNSYNEAYIALCLPKLFSPFVRLSLVDWNPLESNKVLSEMKWIHELAMYNMKANLSDDEIKLIPTIIEKTVVPKLTAYIDQVWDPLSSSQTNRLQKLVRYLFYTFPTLNKNSKNSQELMKAIVKKIETVISKDIYLPLYSKNLLTKTSPTSQFFNRQFWSCIKCYSLIYGWFNILSDEIIMHLAFDGLLNKYILLGMSCLPVDNTFFVRCEKIVTPIPKEWFDDLKEKKTLPQLDMFCKYLVRIAEGCDVSANVSEQSVKDAREWIKQIAQVLVIAGAVDYASSLGNKYSFRI</sequence>
<protein>
    <submittedName>
        <fullName evidence="6">DgyrCDS12888</fullName>
    </submittedName>
</protein>
<dbReference type="GO" id="GO:0000398">
    <property type="term" value="P:mRNA splicing, via spliceosome"/>
    <property type="evidence" value="ECO:0007669"/>
    <property type="project" value="InterPro"/>
</dbReference>
<feature type="compositionally biased region" description="Basic and acidic residues" evidence="4">
    <location>
        <begin position="23"/>
        <end position="33"/>
    </location>
</feature>
<evidence type="ECO:0000256" key="2">
    <source>
        <dbReference type="ARBA" id="ARBA00010801"/>
    </source>
</evidence>
<dbReference type="EMBL" id="CAJFCJ010000022">
    <property type="protein sequence ID" value="CAD5124619.1"/>
    <property type="molecule type" value="Genomic_DNA"/>
</dbReference>
<feature type="region of interest" description="Disordered" evidence="4">
    <location>
        <begin position="392"/>
        <end position="422"/>
    </location>
</feature>
<accession>A0A7I8W930</accession>
<comment type="similarity">
    <text evidence="2">Belongs to the GCF family.</text>
</comment>
<evidence type="ECO:0000313" key="7">
    <source>
        <dbReference type="Proteomes" id="UP000549394"/>
    </source>
</evidence>
<reference evidence="6 7" key="1">
    <citation type="submission" date="2020-08" db="EMBL/GenBank/DDBJ databases">
        <authorList>
            <person name="Hejnol A."/>
        </authorList>
    </citation>
    <scope>NUCLEOTIDE SEQUENCE [LARGE SCALE GENOMIC DNA]</scope>
</reference>
<evidence type="ECO:0000256" key="3">
    <source>
        <dbReference type="ARBA" id="ARBA00023242"/>
    </source>
</evidence>